<name>A0ABQ3YFC7_9ACTN</name>
<dbReference type="EMBL" id="BOMI01000148">
    <property type="protein sequence ID" value="GID78686.1"/>
    <property type="molecule type" value="Genomic_DNA"/>
</dbReference>
<evidence type="ECO:0000313" key="2">
    <source>
        <dbReference type="Proteomes" id="UP000609879"/>
    </source>
</evidence>
<sequence>MDGERLLSAAVVGALTRSVGAVPDERAVLGAFFEGLLADLPWWDRAWRVVDVGAPRASSSSRALTPGDVQVVEVTVPGFVGRGAGEVLAFSARVRLLEDRLLRWQMKVGETVIGPALAPAGEREPHPFGAVFQLLVTMRGLRVQEVAWRTGRAVSTIRMLRDGRLAPERALIEEVALALDLPAEDLAVIAGLDPADPGRAQPRTPT</sequence>
<gene>
    <name evidence="1" type="ORF">Ade02nite_73270</name>
</gene>
<dbReference type="Proteomes" id="UP000609879">
    <property type="component" value="Unassembled WGS sequence"/>
</dbReference>
<evidence type="ECO:0000313" key="1">
    <source>
        <dbReference type="EMBL" id="GID78686.1"/>
    </source>
</evidence>
<proteinExistence type="predicted"/>
<comment type="caution">
    <text evidence="1">The sequence shown here is derived from an EMBL/GenBank/DDBJ whole genome shotgun (WGS) entry which is preliminary data.</text>
</comment>
<organism evidence="1 2">
    <name type="scientific">Paractinoplanes deccanensis</name>
    <dbReference type="NCBI Taxonomy" id="113561"/>
    <lineage>
        <taxon>Bacteria</taxon>
        <taxon>Bacillati</taxon>
        <taxon>Actinomycetota</taxon>
        <taxon>Actinomycetes</taxon>
        <taxon>Micromonosporales</taxon>
        <taxon>Micromonosporaceae</taxon>
        <taxon>Paractinoplanes</taxon>
    </lineage>
</organism>
<evidence type="ECO:0008006" key="3">
    <source>
        <dbReference type="Google" id="ProtNLM"/>
    </source>
</evidence>
<dbReference type="InterPro" id="IPR010982">
    <property type="entry name" value="Lambda_DNA-bd_dom_sf"/>
</dbReference>
<accession>A0ABQ3YFC7</accession>
<keyword evidence="2" id="KW-1185">Reference proteome</keyword>
<reference evidence="1 2" key="1">
    <citation type="submission" date="2021-01" db="EMBL/GenBank/DDBJ databases">
        <title>Whole genome shotgun sequence of Actinoplanes deccanensis NBRC 13994.</title>
        <authorList>
            <person name="Komaki H."/>
            <person name="Tamura T."/>
        </authorList>
    </citation>
    <scope>NUCLEOTIDE SEQUENCE [LARGE SCALE GENOMIC DNA]</scope>
    <source>
        <strain evidence="1 2">NBRC 13994</strain>
    </source>
</reference>
<protein>
    <recommendedName>
        <fullName evidence="3">XRE family transcriptional regulator</fullName>
    </recommendedName>
</protein>
<dbReference type="SUPFAM" id="SSF47413">
    <property type="entry name" value="lambda repressor-like DNA-binding domains"/>
    <property type="match status" value="1"/>
</dbReference>